<dbReference type="Gene3D" id="3.30.70.2590">
    <property type="match status" value="1"/>
</dbReference>
<organism evidence="1 2">
    <name type="scientific">Xenophilus arseniciresistens</name>
    <dbReference type="NCBI Taxonomy" id="1283306"/>
    <lineage>
        <taxon>Bacteria</taxon>
        <taxon>Pseudomonadati</taxon>
        <taxon>Pseudomonadota</taxon>
        <taxon>Betaproteobacteria</taxon>
        <taxon>Burkholderiales</taxon>
        <taxon>Comamonadaceae</taxon>
        <taxon>Xenophilus</taxon>
    </lineage>
</organism>
<protein>
    <submittedName>
        <fullName evidence="1">Cellulose biosynthesis protein BcsD</fullName>
    </submittedName>
</protein>
<accession>A0AAE3SY55</accession>
<gene>
    <name evidence="1" type="primary">bcsD</name>
    <name evidence="1" type="ORF">PGB34_04775</name>
</gene>
<dbReference type="AlphaFoldDB" id="A0AAE3SY55"/>
<comment type="caution">
    <text evidence="1">The sequence shown here is derived from an EMBL/GenBank/DDBJ whole genome shotgun (WGS) entry which is preliminary data.</text>
</comment>
<dbReference type="Proteomes" id="UP001212602">
    <property type="component" value="Unassembled WGS sequence"/>
</dbReference>
<reference evidence="1" key="1">
    <citation type="submission" date="2023-01" db="EMBL/GenBank/DDBJ databases">
        <title>Xenophilus mangrovi sp. nov., isolated from soil of Mangrove nature reserve.</title>
        <authorList>
            <person name="Xu S."/>
            <person name="Liu Z."/>
            <person name="Xu Y."/>
        </authorList>
    </citation>
    <scope>NUCLEOTIDE SEQUENCE</scope>
    <source>
        <strain evidence="1">YW8</strain>
    </source>
</reference>
<dbReference type="InterPro" id="IPR022798">
    <property type="entry name" value="BcsD_bac"/>
</dbReference>
<dbReference type="RefSeq" id="WP_271426948.1">
    <property type="nucleotide sequence ID" value="NZ_JAQIPB010000002.1"/>
</dbReference>
<proteinExistence type="predicted"/>
<dbReference type="InterPro" id="IPR038470">
    <property type="entry name" value="Cellsynth_D_sf"/>
</dbReference>
<keyword evidence="2" id="KW-1185">Reference proteome</keyword>
<dbReference type="Pfam" id="PF03500">
    <property type="entry name" value="Cellsynth_D"/>
    <property type="match status" value="1"/>
</dbReference>
<name>A0AAE3SY55_9BURK</name>
<evidence type="ECO:0000313" key="1">
    <source>
        <dbReference type="EMBL" id="MDA7415669.1"/>
    </source>
</evidence>
<evidence type="ECO:0000313" key="2">
    <source>
        <dbReference type="Proteomes" id="UP001212602"/>
    </source>
</evidence>
<sequence length="160" mass="17387">MDFSAALLRYCETAVTPAWLDFNRALALELAAGLPEPEIAQLFQRIGQRVADAAPLPRCEDLAQLQDAFNAHWSSLGWGFASLEEQPDALRIVHACSPLARQFGPAASPAWAAAFFEGVYGRWFQSQGLPPTLHVRALPPQQDAAPPSPLIELRLGRSAA</sequence>
<dbReference type="EMBL" id="JAQIPB010000002">
    <property type="protein sequence ID" value="MDA7415669.1"/>
    <property type="molecule type" value="Genomic_DNA"/>
</dbReference>
<dbReference type="GO" id="GO:0030244">
    <property type="term" value="P:cellulose biosynthetic process"/>
    <property type="evidence" value="ECO:0007669"/>
    <property type="project" value="InterPro"/>
</dbReference>